<name>A0A427XRD1_9TREE</name>
<protein>
    <submittedName>
        <fullName evidence="1">Uncharacterized protein</fullName>
    </submittedName>
</protein>
<dbReference type="Proteomes" id="UP000279259">
    <property type="component" value="Unassembled WGS sequence"/>
</dbReference>
<sequence length="73" mass="8480">MPRRDLPPELWLLVFTNLVPTPPQIEPRRLKPDYTDPLRMPDLTPVLRQWYVIAAPLLYSAPEVEDLGKFLLG</sequence>
<comment type="caution">
    <text evidence="1">The sequence shown here is derived from an EMBL/GenBank/DDBJ whole genome shotgun (WGS) entry which is preliminary data.</text>
</comment>
<gene>
    <name evidence="1" type="ORF">EHS25_006897</name>
</gene>
<organism evidence="1 2">
    <name type="scientific">Saitozyma podzolica</name>
    <dbReference type="NCBI Taxonomy" id="1890683"/>
    <lineage>
        <taxon>Eukaryota</taxon>
        <taxon>Fungi</taxon>
        <taxon>Dikarya</taxon>
        <taxon>Basidiomycota</taxon>
        <taxon>Agaricomycotina</taxon>
        <taxon>Tremellomycetes</taxon>
        <taxon>Tremellales</taxon>
        <taxon>Trimorphomycetaceae</taxon>
        <taxon>Saitozyma</taxon>
    </lineage>
</organism>
<dbReference type="AlphaFoldDB" id="A0A427XRD1"/>
<evidence type="ECO:0000313" key="1">
    <source>
        <dbReference type="EMBL" id="RSH81365.1"/>
    </source>
</evidence>
<keyword evidence="2" id="KW-1185">Reference proteome</keyword>
<dbReference type="EMBL" id="RSCD01000031">
    <property type="protein sequence ID" value="RSH81365.1"/>
    <property type="molecule type" value="Genomic_DNA"/>
</dbReference>
<reference evidence="1 2" key="1">
    <citation type="submission" date="2018-11" db="EMBL/GenBank/DDBJ databases">
        <title>Genome sequence of Saitozyma podzolica DSM 27192.</title>
        <authorList>
            <person name="Aliyu H."/>
            <person name="Gorte O."/>
            <person name="Ochsenreither K."/>
        </authorList>
    </citation>
    <scope>NUCLEOTIDE SEQUENCE [LARGE SCALE GENOMIC DNA]</scope>
    <source>
        <strain evidence="1 2">DSM 27192</strain>
    </source>
</reference>
<accession>A0A427XRD1</accession>
<proteinExistence type="predicted"/>
<evidence type="ECO:0000313" key="2">
    <source>
        <dbReference type="Proteomes" id="UP000279259"/>
    </source>
</evidence>